<evidence type="ECO:0000313" key="11">
    <source>
        <dbReference type="Proteomes" id="UP000316095"/>
    </source>
</evidence>
<evidence type="ECO:0000256" key="7">
    <source>
        <dbReference type="ARBA" id="ARBA00022723"/>
    </source>
</evidence>
<dbReference type="InterPro" id="IPR035097">
    <property type="entry name" value="M29_N-terminal"/>
</dbReference>
<dbReference type="OrthoDB" id="9803993at2"/>
<evidence type="ECO:0000256" key="4">
    <source>
        <dbReference type="ARBA" id="ARBA00008236"/>
    </source>
</evidence>
<name>A0A5C5XB87_9PLAN</name>
<evidence type="ECO:0000256" key="3">
    <source>
        <dbReference type="ARBA" id="ARBA00001947"/>
    </source>
</evidence>
<comment type="cofactor">
    <cofactor evidence="1">
        <name>Co(2+)</name>
        <dbReference type="ChEBI" id="CHEBI:48828"/>
    </cofactor>
</comment>
<dbReference type="EC" id="3.4.11.-" evidence="10"/>
<sequence length="368" mass="41224">MDPRQEKLAEILISHSCRLEAGENVLIEAFDLPDPRLIQLLVKKSLAVGAIPHVQLRNNQITRTWVVEADDAALTAAAEIDAARMKQMQAYIGIRAAENSAEFSDLPAQKMEKYSQLYMKPVHFEIRVPHTRWVVLRYPTGSMAQSANMSTEAFEDFYYQVTTADYAAMEIAEKPLVDRMLATDQVRIVAPGTDLSFSIKEIPVVPCFGRRNIPDGEVFTAPVRDSVNGTIHYNVPSRYQGTLFQDIQFTFENGKIIKADCNGQAERLNQILDSDEGARYIGEFSLGVNYNVKQPILDTLFDEKIGGSLHFTPGNAYTTADNSNRSSVHWDLILNQMPHAGGGEVWFDGEMIRKDGMFVVDDLKCLNP</sequence>
<evidence type="ECO:0000256" key="1">
    <source>
        <dbReference type="ARBA" id="ARBA00001941"/>
    </source>
</evidence>
<dbReference type="SUPFAM" id="SSF144052">
    <property type="entry name" value="Thermophilic metalloprotease-like"/>
    <property type="match status" value="1"/>
</dbReference>
<reference evidence="10 11" key="1">
    <citation type="submission" date="2019-02" db="EMBL/GenBank/DDBJ databases">
        <title>Deep-cultivation of Planctomycetes and their phenomic and genomic characterization uncovers novel biology.</title>
        <authorList>
            <person name="Wiegand S."/>
            <person name="Jogler M."/>
            <person name="Boedeker C."/>
            <person name="Pinto D."/>
            <person name="Vollmers J."/>
            <person name="Rivas-Marin E."/>
            <person name="Kohn T."/>
            <person name="Peeters S.H."/>
            <person name="Heuer A."/>
            <person name="Rast P."/>
            <person name="Oberbeckmann S."/>
            <person name="Bunk B."/>
            <person name="Jeske O."/>
            <person name="Meyerdierks A."/>
            <person name="Storesund J.E."/>
            <person name="Kallscheuer N."/>
            <person name="Luecker S."/>
            <person name="Lage O.M."/>
            <person name="Pohl T."/>
            <person name="Merkel B.J."/>
            <person name="Hornburger P."/>
            <person name="Mueller R.-W."/>
            <person name="Bruemmer F."/>
            <person name="Labrenz M."/>
            <person name="Spormann A.M."/>
            <person name="Op Den Camp H."/>
            <person name="Overmann J."/>
            <person name="Amann R."/>
            <person name="Jetten M.S.M."/>
            <person name="Mascher T."/>
            <person name="Medema M.H."/>
            <person name="Devos D.P."/>
            <person name="Kaster A.-K."/>
            <person name="Ovreas L."/>
            <person name="Rohde M."/>
            <person name="Galperin M.Y."/>
            <person name="Jogler C."/>
        </authorList>
    </citation>
    <scope>NUCLEOTIDE SEQUENCE [LARGE SCALE GENOMIC DNA]</scope>
    <source>
        <strain evidence="10 11">Pan54</strain>
    </source>
</reference>
<evidence type="ECO:0000256" key="5">
    <source>
        <dbReference type="ARBA" id="ARBA00022438"/>
    </source>
</evidence>
<accession>A0A5C5XB87</accession>
<gene>
    <name evidence="10" type="primary">pepS</name>
    <name evidence="10" type="ORF">Pan54_09740</name>
</gene>
<dbReference type="GO" id="GO:0004177">
    <property type="term" value="F:aminopeptidase activity"/>
    <property type="evidence" value="ECO:0007669"/>
    <property type="project" value="UniProtKB-KW"/>
</dbReference>
<keyword evidence="6" id="KW-0645">Protease</keyword>
<dbReference type="GO" id="GO:0006508">
    <property type="term" value="P:proteolysis"/>
    <property type="evidence" value="ECO:0007669"/>
    <property type="project" value="UniProtKB-KW"/>
</dbReference>
<keyword evidence="8 10" id="KW-0378">Hydrolase</keyword>
<dbReference type="GO" id="GO:0046872">
    <property type="term" value="F:metal ion binding"/>
    <property type="evidence" value="ECO:0007669"/>
    <property type="project" value="UniProtKB-KW"/>
</dbReference>
<dbReference type="Proteomes" id="UP000316095">
    <property type="component" value="Unassembled WGS sequence"/>
</dbReference>
<comment type="cofactor">
    <cofactor evidence="3">
        <name>Zn(2+)</name>
        <dbReference type="ChEBI" id="CHEBI:29105"/>
    </cofactor>
</comment>
<keyword evidence="11" id="KW-1185">Reference proteome</keyword>
<evidence type="ECO:0000256" key="9">
    <source>
        <dbReference type="ARBA" id="ARBA00023049"/>
    </source>
</evidence>
<dbReference type="Gene3D" id="3.40.1830.10">
    <property type="entry name" value="Thermophilic metalloprotease (M29)"/>
    <property type="match status" value="1"/>
</dbReference>
<dbReference type="AlphaFoldDB" id="A0A5C5XB87"/>
<evidence type="ECO:0000256" key="6">
    <source>
        <dbReference type="ARBA" id="ARBA00022670"/>
    </source>
</evidence>
<dbReference type="PANTHER" id="PTHR34448">
    <property type="entry name" value="AMINOPEPTIDASE"/>
    <property type="match status" value="1"/>
</dbReference>
<dbReference type="RefSeq" id="WP_146502409.1">
    <property type="nucleotide sequence ID" value="NZ_SJPG01000001.1"/>
</dbReference>
<keyword evidence="5 10" id="KW-0031">Aminopeptidase</keyword>
<comment type="similarity">
    <text evidence="4">Belongs to the peptidase M29 family.</text>
</comment>
<keyword evidence="9" id="KW-0482">Metalloprotease</keyword>
<dbReference type="EMBL" id="SJPG01000001">
    <property type="protein sequence ID" value="TWT60260.1"/>
    <property type="molecule type" value="Genomic_DNA"/>
</dbReference>
<proteinExistence type="inferred from homology"/>
<dbReference type="Pfam" id="PF02073">
    <property type="entry name" value="Peptidase_M29"/>
    <property type="match status" value="1"/>
</dbReference>
<dbReference type="InterPro" id="IPR052170">
    <property type="entry name" value="M29_Exopeptidase"/>
</dbReference>
<dbReference type="PANTHER" id="PTHR34448:SF1">
    <property type="entry name" value="BLL6088 PROTEIN"/>
    <property type="match status" value="1"/>
</dbReference>
<organism evidence="10 11">
    <name type="scientific">Rubinisphaera italica</name>
    <dbReference type="NCBI Taxonomy" id="2527969"/>
    <lineage>
        <taxon>Bacteria</taxon>
        <taxon>Pseudomonadati</taxon>
        <taxon>Planctomycetota</taxon>
        <taxon>Planctomycetia</taxon>
        <taxon>Planctomycetales</taxon>
        <taxon>Planctomycetaceae</taxon>
        <taxon>Rubinisphaera</taxon>
    </lineage>
</organism>
<evidence type="ECO:0000256" key="2">
    <source>
        <dbReference type="ARBA" id="ARBA00001946"/>
    </source>
</evidence>
<keyword evidence="7" id="KW-0479">Metal-binding</keyword>
<dbReference type="InterPro" id="IPR000787">
    <property type="entry name" value="Peptidase_M29"/>
</dbReference>
<protein>
    <submittedName>
        <fullName evidence="10">Aminopeptidase PepS</fullName>
        <ecNumber evidence="10">3.4.11.-</ecNumber>
    </submittedName>
</protein>
<comment type="cofactor">
    <cofactor evidence="2">
        <name>Mg(2+)</name>
        <dbReference type="ChEBI" id="CHEBI:18420"/>
    </cofactor>
</comment>
<dbReference type="GO" id="GO:0008237">
    <property type="term" value="F:metallopeptidase activity"/>
    <property type="evidence" value="ECO:0007669"/>
    <property type="project" value="UniProtKB-KW"/>
</dbReference>
<comment type="caution">
    <text evidence="10">The sequence shown here is derived from an EMBL/GenBank/DDBJ whole genome shotgun (WGS) entry which is preliminary data.</text>
</comment>
<evidence type="ECO:0000313" key="10">
    <source>
        <dbReference type="EMBL" id="TWT60260.1"/>
    </source>
</evidence>
<evidence type="ECO:0000256" key="8">
    <source>
        <dbReference type="ARBA" id="ARBA00022801"/>
    </source>
</evidence>